<dbReference type="AlphaFoldDB" id="A0A377QY55"/>
<name>A0A377QY55_9NEIS</name>
<proteinExistence type="predicted"/>
<dbReference type="RefSeq" id="WP_244733101.1">
    <property type="nucleotide sequence ID" value="NZ_CP091516.1"/>
</dbReference>
<organism evidence="1 2">
    <name type="scientific">Kingella potus</name>
    <dbReference type="NCBI Taxonomy" id="265175"/>
    <lineage>
        <taxon>Bacteria</taxon>
        <taxon>Pseudomonadati</taxon>
        <taxon>Pseudomonadota</taxon>
        <taxon>Betaproteobacteria</taxon>
        <taxon>Neisseriales</taxon>
        <taxon>Neisseriaceae</taxon>
        <taxon>Kingella</taxon>
    </lineage>
</organism>
<protein>
    <recommendedName>
        <fullName evidence="3">Bacteriophage CI repressor helix-turn-helix domain</fullName>
    </recommendedName>
</protein>
<evidence type="ECO:0000313" key="1">
    <source>
        <dbReference type="EMBL" id="STQ99937.1"/>
    </source>
</evidence>
<sequence>MRNASQWLDLFKSRAGILSDYALARHWSVSSARISQYRSGRLPLAFALEIAD</sequence>
<reference evidence="1 2" key="1">
    <citation type="submission" date="2018-06" db="EMBL/GenBank/DDBJ databases">
        <authorList>
            <consortium name="Pathogen Informatics"/>
            <person name="Doyle S."/>
        </authorList>
    </citation>
    <scope>NUCLEOTIDE SEQUENCE [LARGE SCALE GENOMIC DNA]</scope>
    <source>
        <strain evidence="1 2">NCTC13336</strain>
    </source>
</reference>
<evidence type="ECO:0000313" key="2">
    <source>
        <dbReference type="Proteomes" id="UP000254293"/>
    </source>
</evidence>
<gene>
    <name evidence="1" type="ORF">NCTC13336_00125</name>
</gene>
<dbReference type="EMBL" id="UGJJ01000001">
    <property type="protein sequence ID" value="STQ99937.1"/>
    <property type="molecule type" value="Genomic_DNA"/>
</dbReference>
<accession>A0A377QY55</accession>
<evidence type="ECO:0008006" key="3">
    <source>
        <dbReference type="Google" id="ProtNLM"/>
    </source>
</evidence>
<dbReference type="Proteomes" id="UP000254293">
    <property type="component" value="Unassembled WGS sequence"/>
</dbReference>
<keyword evidence="2" id="KW-1185">Reference proteome</keyword>